<accession>A0A128EDY3</accession>
<gene>
    <name evidence="2" type="ORF">ERS672216_00738</name>
</gene>
<dbReference type="RefSeq" id="WP_075540099.1">
    <property type="nucleotide sequence ID" value="NZ_CP053844.1"/>
</dbReference>
<keyword evidence="3" id="KW-1185">Reference proteome</keyword>
<proteinExistence type="predicted"/>
<organism evidence="2 3">
    <name type="scientific">Campylobacter geochelonis</name>
    <dbReference type="NCBI Taxonomy" id="1780362"/>
    <lineage>
        <taxon>Bacteria</taxon>
        <taxon>Pseudomonadati</taxon>
        <taxon>Campylobacterota</taxon>
        <taxon>Epsilonproteobacteria</taxon>
        <taxon>Campylobacterales</taxon>
        <taxon>Campylobacteraceae</taxon>
        <taxon>Campylobacter</taxon>
    </lineage>
</organism>
<sequence length="2085" mass="230972">MKSFISFLFKVLILNLLITTFAFSANICTRVEGKLEDAVNKSGKMTLTSKSTFTVSDRQEAGLFIITAKEAGKLEFDSSKNILNVNENQRKHLFGYFNKIDSCEWQRGSGSDSADYGKQEITVKPGETVYLHIKTDGNLDSTNKWGNVWVNPKVEVTFKADPTAVPPTDEDFLNDPNTRCNYMTTDTGSNIFKLGDKTTTINAEKIIVKNNYAENSNPAFNRQTAGLTLEATEKGGIIDIKKISSDNNIKFTLTKVVQGKCVPMSEVSSIRIEKGEKVYAYFRADGWTKNQNHNALETEIKSNFSIKFSPDRPTTCTFVPFTGSGAENGAALIGHGLTKTNLKFNIEIKGFGDYDPINQYYYKLKVTQTGTINLDADNPGAVVQHITKNKPQDGKCTPLGTPNNLNVVAGDEVYVYFGPSKNLKASATVNLSATLNPEFIPDKVEGTGWMRAPLNDGKFRPGEVINPGTPNAAKTDYATFKNIYGPFTFATNLPKDDNGLPTGYKIMQKKFGGAGKFFNGDYSITGASVLNSSNGIVNFHYGKASNVKKVAGFERNSASAKLYLPKDIKKDDIVYAKIFWTGHIQAAHKTIYDLPDIIKGYREIQFKAPGMPSPKTLEAKDGDTWYSASSSSLKNKDGATFIYSASYDVLTEVQKSVANLKIDSENKDATIALTFAAGNIKSSSGESPSLNRWIGGAASQSQFGNFANWTLLVVYNRKDAQAGDKYYKPKGITIYEGMAIQSAPRADPARSNLTLNFDGFYTPVSNNYDAKLSINSSGASPYGEAREEVTIADANDNYTMKKITNEDKQLNNNITVIKPGDSTVTTLESGHTTGFDLHTYNINQFMTAKQSKTSMNFETFWQDNWTNTSIISVVALSTDLYVPEVCFDETIYTAAAFQTITEGKDKCENAENQRLTELKKKELGVNSLNPSQIQEIEKEAQKTCQEIIDKGVSKFSAVAGDSIVGRTKFVNGGKWVCTGQIKNGECKDGDWNMQSGVEPAEGVIIKLVTKDNILYKKDSSKIDNSMEDKYSSGTSFSKKLVNIKDGDFGAFKDGKNGLEPIKNFLYDDKFFNEYAPGAIRYSLGKDAGSKDKSTGLVGGTFIGSVEKNDAKVAYLEFGATLGSFKDKIFTNNEYAYDFSALVCENPNDKSTCQKLSFGYGIAMQRCPTAKVNEIKVVLLDGLRVVNQNFNADNNDTRLYTQVSGGSFNGSMIFMPDLSKYDTVDCPDGVGKTTKSIDDTGAETTTKEKCVVMKNLDGYGNVIGEIQYIPLSSIDVGLQPFPLDGEVEISLVRGDEVRRFCNYLGTEDKIPFYYGNEYFGQEKDFTMSLAEQLMGKSELELKNFKIEDAFNSVTFMVQYWPKGAKTYGLNRGDTLEKCINSLGNVNPKPTSLEECREMLQKKDALAENWLGTKPAPDGSFHICNSDSFTVRPAMFKAKTENLDKYAIYDNNVLVKDSGTSTNETYIVDKTKSTFNAKKYRTGGNPDDNKDLRSSVIYAADINNNPTPNYVNLLGVDFGLSKVAVGSKAGQMKEVGTFLKPVLSGLCEPAANIQAVTQMRNSNKPLELKKLNDIGSFNDETKYNKDTGENNSEFDKNNFRIWDKEKNSLFANFDYIDDTGKRVLEGDWNKGKYREYMDKQARLKGEKKDKERYAKLYTQQILKADGSTKELQLNYFNVGDVSVEIYDNTFTMADQYDVFKGKKDTEEWPACVVGSAENKHNDKGLVGCDVKLEKELVTRFIPDRIELQLKNLVDTKKHTIAGVDYSYTFYNNPQTVGITTNTYGTETAPIANDAIIQNSSTGKLKDIQVPTLGMDVAAYLSDEVYANTLATLYTKHCYSRDVEFDLDMTYDCVKDSSDTRCVNRTGSVVDIAGKLGDKLGDTRGYNRNTANAADHFGFYALENLMSKPVINTDGSRKYDKRSGLYIASHEGFKDGKFPVLVPFGFDRTQTTANNPIVLYGNDFVARQLVADTANPTKSVAREGNKLYNEKDTKNKAKAVEDDMISDIAKSKFIPFDETDSNYTNQAVHFYYGNANAKLLKYETSSRSITAEILSMIYCNDGTENNAICETTFANNFGFTLLRNTIEK</sequence>
<reference evidence="2 3" key="1">
    <citation type="submission" date="2016-02" db="EMBL/GenBank/DDBJ databases">
        <authorList>
            <consortium name="Pathogen Informatics"/>
        </authorList>
    </citation>
    <scope>NUCLEOTIDE SEQUENCE [LARGE SCALE GENOMIC DNA]</scope>
    <source>
        <strain evidence="2 3">RC20</strain>
    </source>
</reference>
<keyword evidence="1" id="KW-0732">Signal</keyword>
<evidence type="ECO:0000256" key="1">
    <source>
        <dbReference type="SAM" id="SignalP"/>
    </source>
</evidence>
<name>A0A128EDY3_9BACT</name>
<feature type="chain" id="PRO_5007281451" evidence="1">
    <location>
        <begin position="25"/>
        <end position="2085"/>
    </location>
</feature>
<evidence type="ECO:0000313" key="3">
    <source>
        <dbReference type="Proteomes" id="UP000069632"/>
    </source>
</evidence>
<evidence type="ECO:0000313" key="2">
    <source>
        <dbReference type="EMBL" id="CZE47149.1"/>
    </source>
</evidence>
<dbReference type="OrthoDB" id="5363773at2"/>
<dbReference type="Proteomes" id="UP000069632">
    <property type="component" value="Unassembled WGS sequence"/>
</dbReference>
<protein>
    <submittedName>
        <fullName evidence="2">Uncharacterized protein</fullName>
    </submittedName>
</protein>
<dbReference type="EMBL" id="FIZP01000002">
    <property type="protein sequence ID" value="CZE47149.1"/>
    <property type="molecule type" value="Genomic_DNA"/>
</dbReference>
<feature type="signal peptide" evidence="1">
    <location>
        <begin position="1"/>
        <end position="24"/>
    </location>
</feature>